<dbReference type="GO" id="GO:0004386">
    <property type="term" value="F:helicase activity"/>
    <property type="evidence" value="ECO:0007669"/>
    <property type="project" value="UniProtKB-KW"/>
</dbReference>
<dbReference type="EMBL" id="SNRW01031683">
    <property type="protein sequence ID" value="KAA6357264.1"/>
    <property type="molecule type" value="Genomic_DNA"/>
</dbReference>
<keyword evidence="2" id="KW-0378">Hydrolase</keyword>
<evidence type="ECO:0000256" key="4">
    <source>
        <dbReference type="ARBA" id="ARBA00022840"/>
    </source>
</evidence>
<dbReference type="Proteomes" id="UP000324800">
    <property type="component" value="Unassembled WGS sequence"/>
</dbReference>
<gene>
    <name evidence="6" type="ORF">EZS28_047209</name>
</gene>
<protein>
    <submittedName>
        <fullName evidence="6">Putative ATP-dependent DNA helicase PIF1</fullName>
    </submittedName>
</protein>
<keyword evidence="3 6" id="KW-0347">Helicase</keyword>
<reference evidence="6 7" key="1">
    <citation type="submission" date="2019-03" db="EMBL/GenBank/DDBJ databases">
        <title>Single cell metagenomics reveals metabolic interactions within the superorganism composed of flagellate Streblomastix strix and complex community of Bacteroidetes bacteria on its surface.</title>
        <authorList>
            <person name="Treitli S.C."/>
            <person name="Kolisko M."/>
            <person name="Husnik F."/>
            <person name="Keeling P."/>
            <person name="Hampl V."/>
        </authorList>
    </citation>
    <scope>NUCLEOTIDE SEQUENCE [LARGE SCALE GENOMIC DNA]</scope>
    <source>
        <strain evidence="6">ST1C</strain>
    </source>
</reference>
<dbReference type="GO" id="GO:0006260">
    <property type="term" value="P:DNA replication"/>
    <property type="evidence" value="ECO:0007669"/>
    <property type="project" value="TreeGrafter"/>
</dbReference>
<dbReference type="InterPro" id="IPR027417">
    <property type="entry name" value="P-loop_NTPase"/>
</dbReference>
<dbReference type="Gene3D" id="3.40.50.300">
    <property type="entry name" value="P-loop containing nucleotide triphosphate hydrolases"/>
    <property type="match status" value="1"/>
</dbReference>
<feature type="domain" description="DNA replication helicase" evidence="5">
    <location>
        <begin position="66"/>
        <end position="112"/>
    </location>
</feature>
<dbReference type="CDD" id="cd18809">
    <property type="entry name" value="SF1_C_RecD"/>
    <property type="match status" value="1"/>
</dbReference>
<dbReference type="SUPFAM" id="SSF52540">
    <property type="entry name" value="P-loop containing nucleoside triphosphate hydrolases"/>
    <property type="match status" value="1"/>
</dbReference>
<dbReference type="GO" id="GO:0016787">
    <property type="term" value="F:hydrolase activity"/>
    <property type="evidence" value="ECO:0007669"/>
    <property type="project" value="UniProtKB-KW"/>
</dbReference>
<dbReference type="GO" id="GO:0005657">
    <property type="term" value="C:replication fork"/>
    <property type="evidence" value="ECO:0007669"/>
    <property type="project" value="TreeGrafter"/>
</dbReference>
<dbReference type="InterPro" id="IPR003840">
    <property type="entry name" value="DNA_helicase_dom"/>
</dbReference>
<dbReference type="OrthoDB" id="6415266at2759"/>
<evidence type="ECO:0000313" key="7">
    <source>
        <dbReference type="Proteomes" id="UP000324800"/>
    </source>
</evidence>
<dbReference type="GO" id="GO:0005524">
    <property type="term" value="F:ATP binding"/>
    <property type="evidence" value="ECO:0007669"/>
    <property type="project" value="UniProtKB-KW"/>
</dbReference>
<evidence type="ECO:0000313" key="6">
    <source>
        <dbReference type="EMBL" id="KAA6357264.1"/>
    </source>
</evidence>
<name>A0A5J4TFN3_9EUKA</name>
<evidence type="ECO:0000256" key="2">
    <source>
        <dbReference type="ARBA" id="ARBA00022801"/>
    </source>
</evidence>
<evidence type="ECO:0000259" key="5">
    <source>
        <dbReference type="Pfam" id="PF02689"/>
    </source>
</evidence>
<keyword evidence="1" id="KW-0547">Nucleotide-binding</keyword>
<keyword evidence="4" id="KW-0067">ATP-binding</keyword>
<organism evidence="6 7">
    <name type="scientific">Streblomastix strix</name>
    <dbReference type="NCBI Taxonomy" id="222440"/>
    <lineage>
        <taxon>Eukaryota</taxon>
        <taxon>Metamonada</taxon>
        <taxon>Preaxostyla</taxon>
        <taxon>Oxymonadida</taxon>
        <taxon>Streblomastigidae</taxon>
        <taxon>Streblomastix</taxon>
    </lineage>
</organism>
<comment type="caution">
    <text evidence="6">The sequence shown here is derived from an EMBL/GenBank/DDBJ whole genome shotgun (WGS) entry which is preliminary data.</text>
</comment>
<dbReference type="PANTHER" id="PTHR23274:SF51">
    <property type="entry name" value="OS03G0423850 PROTEIN"/>
    <property type="match status" value="1"/>
</dbReference>
<accession>A0A5J4TFN3</accession>
<dbReference type="Pfam" id="PF02689">
    <property type="entry name" value="Herpes_Helicase"/>
    <property type="match status" value="1"/>
</dbReference>
<proteinExistence type="predicted"/>
<evidence type="ECO:0000256" key="3">
    <source>
        <dbReference type="ARBA" id="ARBA00022806"/>
    </source>
</evidence>
<evidence type="ECO:0000256" key="1">
    <source>
        <dbReference type="ARBA" id="ARBA00022741"/>
    </source>
</evidence>
<dbReference type="AlphaFoldDB" id="A0A5J4TFN3"/>
<dbReference type="PANTHER" id="PTHR23274">
    <property type="entry name" value="DNA HELICASE-RELATED"/>
    <property type="match status" value="1"/>
</dbReference>
<sequence>MNIKLGLCNGTRLKVTATKPSVIQCIILTGPTAGTVVFVPKMDITSTDTDYQFILHRHQFPLKLCYAMTINKSQGQTLNKVGIHLRQQVFTHGQLYVALSRCRKMNDLKIFSMDSKNNQINKMKNVVFKEALTKQ</sequence>